<dbReference type="InterPro" id="IPR024061">
    <property type="entry name" value="NDT80_DNA-bd_dom"/>
</dbReference>
<feature type="compositionally biased region" description="Polar residues" evidence="3">
    <location>
        <begin position="487"/>
        <end position="499"/>
    </location>
</feature>
<dbReference type="InterPro" id="IPR037141">
    <property type="entry name" value="NDT80_DNA-bd_dom_sf"/>
</dbReference>
<dbReference type="EMBL" id="JAKWBI020000458">
    <property type="protein sequence ID" value="KAJ2894764.1"/>
    <property type="molecule type" value="Genomic_DNA"/>
</dbReference>
<feature type="compositionally biased region" description="Polar residues" evidence="3">
    <location>
        <begin position="384"/>
        <end position="395"/>
    </location>
</feature>
<dbReference type="PANTHER" id="PTHR35144">
    <property type="entry name" value="MEIOSIS-SPECIFIC TRANSCRIPTION FACTOR NDT80"/>
    <property type="match status" value="1"/>
</dbReference>
<feature type="compositionally biased region" description="Polar residues" evidence="3">
    <location>
        <begin position="464"/>
        <end position="477"/>
    </location>
</feature>
<reference evidence="5" key="1">
    <citation type="submission" date="2022-07" db="EMBL/GenBank/DDBJ databases">
        <title>Draft genome sequence of Zalerion maritima ATCC 34329, a (micro)plastics degrading marine fungus.</title>
        <authorList>
            <person name="Paco A."/>
            <person name="Goncalves M.F.M."/>
            <person name="Rocha-Santos T.A.P."/>
            <person name="Alves A."/>
        </authorList>
    </citation>
    <scope>NUCLEOTIDE SEQUENCE</scope>
    <source>
        <strain evidence="5">ATCC 34329</strain>
    </source>
</reference>
<evidence type="ECO:0000313" key="5">
    <source>
        <dbReference type="EMBL" id="KAJ2894764.1"/>
    </source>
</evidence>
<feature type="compositionally biased region" description="Polar residues" evidence="3">
    <location>
        <begin position="71"/>
        <end position="82"/>
    </location>
</feature>
<dbReference type="InterPro" id="IPR052605">
    <property type="entry name" value="Fungal_trans_regulator"/>
</dbReference>
<dbReference type="GO" id="GO:0051321">
    <property type="term" value="P:meiotic cell cycle"/>
    <property type="evidence" value="ECO:0007669"/>
    <property type="project" value="TreeGrafter"/>
</dbReference>
<dbReference type="Proteomes" id="UP001201980">
    <property type="component" value="Unassembled WGS sequence"/>
</dbReference>
<dbReference type="Pfam" id="PF05224">
    <property type="entry name" value="NDT80_PhoG"/>
    <property type="match status" value="1"/>
</dbReference>
<name>A0AAD5RI11_9PEZI</name>
<evidence type="ECO:0000256" key="1">
    <source>
        <dbReference type="ARBA" id="ARBA00023125"/>
    </source>
</evidence>
<feature type="DNA-binding region" description="NDT80" evidence="2">
    <location>
        <begin position="89"/>
        <end position="367"/>
    </location>
</feature>
<dbReference type="AlphaFoldDB" id="A0AAD5RI11"/>
<dbReference type="GO" id="GO:0000228">
    <property type="term" value="C:nuclear chromosome"/>
    <property type="evidence" value="ECO:0007669"/>
    <property type="project" value="TreeGrafter"/>
</dbReference>
<feature type="compositionally biased region" description="Basic and acidic residues" evidence="3">
    <location>
        <begin position="107"/>
        <end position="122"/>
    </location>
</feature>
<dbReference type="PROSITE" id="PS51517">
    <property type="entry name" value="NDT80"/>
    <property type="match status" value="1"/>
</dbReference>
<feature type="compositionally biased region" description="Low complexity" evidence="3">
    <location>
        <begin position="176"/>
        <end position="187"/>
    </location>
</feature>
<dbReference type="InterPro" id="IPR008967">
    <property type="entry name" value="p53-like_TF_DNA-bd_sf"/>
</dbReference>
<feature type="region of interest" description="Disordered" evidence="3">
    <location>
        <begin position="165"/>
        <end position="193"/>
    </location>
</feature>
<evidence type="ECO:0000313" key="6">
    <source>
        <dbReference type="Proteomes" id="UP001201980"/>
    </source>
</evidence>
<protein>
    <recommendedName>
        <fullName evidence="4">NDT80 domain-containing protein</fullName>
    </recommendedName>
</protein>
<feature type="region of interest" description="Disordered" evidence="3">
    <location>
        <begin position="360"/>
        <end position="398"/>
    </location>
</feature>
<sequence>MSAGGAMAQFDGFNPENLNFDDNLLDSVNGGTMPTLPFTPSYPDFDPFNTFEDPFSYPATGPYGQGAGFNPSVQQPQIQPQALSGAHQKRPHPNRPSRTHTHAHPANTHDDASSPQELDDKLLGFGAPTHKAHLIDEATGHVADLSIEAELYGMFFVAEDVFAPPEGNPGNSGAAPTTPNPNQTQQPSGPKPLELTCYRRNLWQCSGSITLPRHVRQMADDQGMQNPVLELAASIAAIESIDRTPTEIISIPWKSSVNGGGNQEENSKSATAPPLISLDLATAEANVNDDGRVSVNLPVAWKRLQFKHATANNGRRKGLQQHYIVQISLLAKVNKGNTDGEWVCIAEISSGAVIVRGRSPRNFDSRRDVPLTGSSIGKMERRSTVGSTPSESGLSRASIAPPEIFVGPGSYQSLGNVQQHTNEWALAQAHNTQSAAQHSNKKLALSPRPGQGHRPPIPAWSTDPVMSTSGSRPSTSAVAPLQKSRANRQTPTLPINLSLSEDEKSSPNQSSDMAASPKFTSKVGAGANAGPNSPVEEVDLLYEYFPLSLDDWSPPVDAIYRPHVVHHTIVPPDLKAQQTRSKAKRYFAAD</sequence>
<feature type="region of interest" description="Disordered" evidence="3">
    <location>
        <begin position="430"/>
        <end position="530"/>
    </location>
</feature>
<evidence type="ECO:0000256" key="2">
    <source>
        <dbReference type="PROSITE-ProRule" id="PRU00850"/>
    </source>
</evidence>
<feature type="domain" description="NDT80" evidence="4">
    <location>
        <begin position="89"/>
        <end position="367"/>
    </location>
</feature>
<dbReference type="GO" id="GO:0003700">
    <property type="term" value="F:DNA-binding transcription factor activity"/>
    <property type="evidence" value="ECO:0007669"/>
    <property type="project" value="UniProtKB-UniRule"/>
</dbReference>
<dbReference type="SUPFAM" id="SSF49417">
    <property type="entry name" value="p53-like transcription factors"/>
    <property type="match status" value="1"/>
</dbReference>
<keyword evidence="1 2" id="KW-0238">DNA-binding</keyword>
<comment type="caution">
    <text evidence="5">The sequence shown here is derived from an EMBL/GenBank/DDBJ whole genome shotgun (WGS) entry which is preliminary data.</text>
</comment>
<keyword evidence="6" id="KW-1185">Reference proteome</keyword>
<feature type="region of interest" description="Disordered" evidence="3">
    <location>
        <begin position="44"/>
        <end position="123"/>
    </location>
</feature>
<dbReference type="Gene3D" id="2.60.40.1390">
    <property type="entry name" value="NDT80 DNA-binding domain"/>
    <property type="match status" value="1"/>
</dbReference>
<dbReference type="PANTHER" id="PTHR35144:SF1">
    <property type="entry name" value="PROTEIN PACG"/>
    <property type="match status" value="1"/>
</dbReference>
<proteinExistence type="predicted"/>
<gene>
    <name evidence="5" type="ORF">MKZ38_007249</name>
</gene>
<evidence type="ECO:0000259" key="4">
    <source>
        <dbReference type="PROSITE" id="PS51517"/>
    </source>
</evidence>
<accession>A0AAD5RI11</accession>
<dbReference type="GO" id="GO:0003677">
    <property type="term" value="F:DNA binding"/>
    <property type="evidence" value="ECO:0007669"/>
    <property type="project" value="UniProtKB-KW"/>
</dbReference>
<organism evidence="5 6">
    <name type="scientific">Zalerion maritima</name>
    <dbReference type="NCBI Taxonomy" id="339359"/>
    <lineage>
        <taxon>Eukaryota</taxon>
        <taxon>Fungi</taxon>
        <taxon>Dikarya</taxon>
        <taxon>Ascomycota</taxon>
        <taxon>Pezizomycotina</taxon>
        <taxon>Sordariomycetes</taxon>
        <taxon>Lulworthiomycetidae</taxon>
        <taxon>Lulworthiales</taxon>
        <taxon>Lulworthiaceae</taxon>
        <taxon>Zalerion</taxon>
    </lineage>
</organism>
<feature type="compositionally biased region" description="Basic residues" evidence="3">
    <location>
        <begin position="87"/>
        <end position="103"/>
    </location>
</feature>
<evidence type="ECO:0000256" key="3">
    <source>
        <dbReference type="SAM" id="MobiDB-lite"/>
    </source>
</evidence>
<dbReference type="GO" id="GO:0045944">
    <property type="term" value="P:positive regulation of transcription by RNA polymerase II"/>
    <property type="evidence" value="ECO:0007669"/>
    <property type="project" value="TreeGrafter"/>
</dbReference>